<keyword evidence="5" id="KW-1185">Reference proteome</keyword>
<sequence length="425" mass="49036">MNRANNDLHIFVDQMRFDTIGALNNPIIKMPVALTNSSIKLIYYNEDNLLKSKGEISKGNNYFIDAYNKLISKANKELDKKADPVTNKTIMPQSGDIHDYLSIAPYFWPDPSKKDGIPWIPKDGQVNPKTRGPHTDQVRLSKMFDSLEILSMAYYFSGDKKYADKAKEIIKIWFIDEETKVNPSVKYGQGVPGGTPGRQLGIIEWTSISNLIIAVQLLDRDKFLSESDSLKIKTWLTDYLTWLRTSNFGKKEDDMEQNHGTNYDTQVVGIMIYLDKKDDAEKKLEEAKIKRIASQILSNGSQPLELRRTKSVNYSTMNLWTMSRIADIGRRFTRVDLWQYESSDGRSMRKAFEFLKQYIFKQKQWEWKQITGGGAESQLQNMTKPMLNRAGTLFNETLIPSNINAYSEYSYMDILQYPPKEKLEN</sequence>
<dbReference type="AlphaFoldDB" id="A0A9W6DGB9"/>
<evidence type="ECO:0000259" key="3">
    <source>
        <dbReference type="Pfam" id="PF05426"/>
    </source>
</evidence>
<feature type="domain" description="Alginate lyase" evidence="3">
    <location>
        <begin position="85"/>
        <end position="365"/>
    </location>
</feature>
<proteinExistence type="predicted"/>
<keyword evidence="1" id="KW-0732">Signal</keyword>
<reference evidence="4" key="1">
    <citation type="submission" date="2022-06" db="EMBL/GenBank/DDBJ databases">
        <title>Vallitalea longa sp. nov., an anaerobic bacterium isolated from marine sediment.</title>
        <authorList>
            <person name="Hirano S."/>
            <person name="Terahara T."/>
            <person name="Mori K."/>
            <person name="Hamada M."/>
            <person name="Matsumoto R."/>
            <person name="Kobayashi T."/>
        </authorList>
    </citation>
    <scope>NUCLEOTIDE SEQUENCE</scope>
    <source>
        <strain evidence="4">SH18-1</strain>
    </source>
</reference>
<dbReference type="EMBL" id="BRLB01000017">
    <property type="protein sequence ID" value="GKX31470.1"/>
    <property type="molecule type" value="Genomic_DNA"/>
</dbReference>
<accession>A0A9W6DGB9</accession>
<evidence type="ECO:0000313" key="5">
    <source>
        <dbReference type="Proteomes" id="UP001144256"/>
    </source>
</evidence>
<comment type="caution">
    <text evidence="4">The sequence shown here is derived from an EMBL/GenBank/DDBJ whole genome shotgun (WGS) entry which is preliminary data.</text>
</comment>
<dbReference type="InterPro" id="IPR008929">
    <property type="entry name" value="Chondroitin_lyas"/>
</dbReference>
<keyword evidence="2 4" id="KW-0456">Lyase</keyword>
<organism evidence="4 5">
    <name type="scientific">Vallitalea longa</name>
    <dbReference type="NCBI Taxonomy" id="2936439"/>
    <lineage>
        <taxon>Bacteria</taxon>
        <taxon>Bacillati</taxon>
        <taxon>Bacillota</taxon>
        <taxon>Clostridia</taxon>
        <taxon>Lachnospirales</taxon>
        <taxon>Vallitaleaceae</taxon>
        <taxon>Vallitalea</taxon>
    </lineage>
</organism>
<name>A0A9W6DGB9_9FIRM</name>
<dbReference type="GO" id="GO:0042597">
    <property type="term" value="C:periplasmic space"/>
    <property type="evidence" value="ECO:0007669"/>
    <property type="project" value="InterPro"/>
</dbReference>
<dbReference type="Proteomes" id="UP001144256">
    <property type="component" value="Unassembled WGS sequence"/>
</dbReference>
<dbReference type="Gene3D" id="1.50.10.100">
    <property type="entry name" value="Chondroitin AC/alginate lyase"/>
    <property type="match status" value="1"/>
</dbReference>
<gene>
    <name evidence="4" type="ORF">SH1V18_39500</name>
</gene>
<dbReference type="SUPFAM" id="SSF48230">
    <property type="entry name" value="Chondroitin AC/alginate lyase"/>
    <property type="match status" value="1"/>
</dbReference>
<protein>
    <submittedName>
        <fullName evidence="4">Alginate lyase</fullName>
    </submittedName>
</protein>
<dbReference type="InterPro" id="IPR008397">
    <property type="entry name" value="Alginate_lyase_dom"/>
</dbReference>
<dbReference type="Pfam" id="PF05426">
    <property type="entry name" value="Alginate_lyase"/>
    <property type="match status" value="1"/>
</dbReference>
<evidence type="ECO:0000313" key="4">
    <source>
        <dbReference type="EMBL" id="GKX31470.1"/>
    </source>
</evidence>
<dbReference type="RefSeq" id="WP_281818562.1">
    <property type="nucleotide sequence ID" value="NZ_BRLB01000017.1"/>
</dbReference>
<evidence type="ECO:0000256" key="1">
    <source>
        <dbReference type="ARBA" id="ARBA00022729"/>
    </source>
</evidence>
<evidence type="ECO:0000256" key="2">
    <source>
        <dbReference type="ARBA" id="ARBA00023239"/>
    </source>
</evidence>
<dbReference type="GO" id="GO:0016829">
    <property type="term" value="F:lyase activity"/>
    <property type="evidence" value="ECO:0007669"/>
    <property type="project" value="UniProtKB-KW"/>
</dbReference>